<dbReference type="SUPFAM" id="SSF46626">
    <property type="entry name" value="Cytochrome c"/>
    <property type="match status" value="1"/>
</dbReference>
<keyword evidence="7" id="KW-0732">Signal</keyword>
<evidence type="ECO:0000256" key="2">
    <source>
        <dbReference type="ARBA" id="ARBA00022617"/>
    </source>
</evidence>
<feature type="domain" description="Cytochrome c" evidence="8">
    <location>
        <begin position="60"/>
        <end position="140"/>
    </location>
</feature>
<dbReference type="InterPro" id="IPR009056">
    <property type="entry name" value="Cyt_c-like_dom"/>
</dbReference>
<keyword evidence="2 6" id="KW-0349">Heme</keyword>
<feature type="signal peptide" evidence="7">
    <location>
        <begin position="1"/>
        <end position="23"/>
    </location>
</feature>
<protein>
    <submittedName>
        <fullName evidence="9">Cytochrome c5 family protein</fullName>
    </submittedName>
</protein>
<evidence type="ECO:0000259" key="8">
    <source>
        <dbReference type="PROSITE" id="PS51007"/>
    </source>
</evidence>
<dbReference type="PANTHER" id="PTHR40942">
    <property type="match status" value="1"/>
</dbReference>
<evidence type="ECO:0000256" key="3">
    <source>
        <dbReference type="ARBA" id="ARBA00022723"/>
    </source>
</evidence>
<reference evidence="10" key="1">
    <citation type="journal article" date="2019" name="Int. J. Syst. Evol. Microbiol.">
        <title>The Global Catalogue of Microorganisms (GCM) 10K type strain sequencing project: providing services to taxonomists for standard genome sequencing and annotation.</title>
        <authorList>
            <consortium name="The Broad Institute Genomics Platform"/>
            <consortium name="The Broad Institute Genome Sequencing Center for Infectious Disease"/>
            <person name="Wu L."/>
            <person name="Ma J."/>
        </authorList>
    </citation>
    <scope>NUCLEOTIDE SEQUENCE [LARGE SCALE GENOMIC DNA]</scope>
    <source>
        <strain evidence="10">JCM 17551</strain>
    </source>
</reference>
<evidence type="ECO:0000256" key="1">
    <source>
        <dbReference type="ARBA" id="ARBA00022448"/>
    </source>
</evidence>
<accession>A0ABP7MMN5</accession>
<dbReference type="Pfam" id="PF13442">
    <property type="entry name" value="Cytochrome_CBB3"/>
    <property type="match status" value="1"/>
</dbReference>
<dbReference type="PROSITE" id="PS51007">
    <property type="entry name" value="CYTC"/>
    <property type="match status" value="1"/>
</dbReference>
<dbReference type="Gene3D" id="1.10.760.10">
    <property type="entry name" value="Cytochrome c-like domain"/>
    <property type="match status" value="1"/>
</dbReference>
<keyword evidence="1" id="KW-0813">Transport</keyword>
<dbReference type="Proteomes" id="UP001501565">
    <property type="component" value="Unassembled WGS sequence"/>
</dbReference>
<evidence type="ECO:0000256" key="7">
    <source>
        <dbReference type="SAM" id="SignalP"/>
    </source>
</evidence>
<evidence type="ECO:0000313" key="10">
    <source>
        <dbReference type="Proteomes" id="UP001501565"/>
    </source>
</evidence>
<keyword evidence="3 6" id="KW-0479">Metal-binding</keyword>
<proteinExistence type="predicted"/>
<keyword evidence="10" id="KW-1185">Reference proteome</keyword>
<evidence type="ECO:0000313" key="9">
    <source>
        <dbReference type="EMBL" id="GAA3926393.1"/>
    </source>
</evidence>
<dbReference type="PANTHER" id="PTHR40942:SF4">
    <property type="entry name" value="CYTOCHROME C5"/>
    <property type="match status" value="1"/>
</dbReference>
<dbReference type="InterPro" id="IPR002323">
    <property type="entry name" value="Cyt_CIE"/>
</dbReference>
<organism evidence="9 10">
    <name type="scientific">Litoribacillus peritrichatus</name>
    <dbReference type="NCBI Taxonomy" id="718191"/>
    <lineage>
        <taxon>Bacteria</taxon>
        <taxon>Pseudomonadati</taxon>
        <taxon>Pseudomonadota</taxon>
        <taxon>Gammaproteobacteria</taxon>
        <taxon>Oceanospirillales</taxon>
        <taxon>Oceanospirillaceae</taxon>
        <taxon>Litoribacillus</taxon>
    </lineage>
</organism>
<keyword evidence="5 6" id="KW-0408">Iron</keyword>
<sequence length="140" mass="13983">MIKAIRSAVVFVAGLMLTATAVAGSNSVEAISERLKPVGSVCIQGEECAAASGAAASASSGPRSGEDIVGSYCGACHNVGVLGAPKSGNDADWAPRMAQGFDTVLANAINGLNAMPPRGTCGDCTDEEMSAAIKFMSNAE</sequence>
<keyword evidence="4" id="KW-0249">Electron transport</keyword>
<dbReference type="RefSeq" id="WP_344798679.1">
    <property type="nucleotide sequence ID" value="NZ_BAABBN010000007.1"/>
</dbReference>
<dbReference type="EMBL" id="BAABBN010000007">
    <property type="protein sequence ID" value="GAA3926393.1"/>
    <property type="molecule type" value="Genomic_DNA"/>
</dbReference>
<evidence type="ECO:0000256" key="4">
    <source>
        <dbReference type="ARBA" id="ARBA00022982"/>
    </source>
</evidence>
<evidence type="ECO:0000256" key="6">
    <source>
        <dbReference type="PROSITE-ProRule" id="PRU00433"/>
    </source>
</evidence>
<dbReference type="InterPro" id="IPR036909">
    <property type="entry name" value="Cyt_c-like_dom_sf"/>
</dbReference>
<name>A0ABP7MMN5_9GAMM</name>
<gene>
    <name evidence="9" type="ORF">GCM10022277_23040</name>
</gene>
<feature type="chain" id="PRO_5046220487" evidence="7">
    <location>
        <begin position="24"/>
        <end position="140"/>
    </location>
</feature>
<dbReference type="PRINTS" id="PR00607">
    <property type="entry name" value="CYTCHROMECIE"/>
</dbReference>
<evidence type="ECO:0000256" key="5">
    <source>
        <dbReference type="ARBA" id="ARBA00023004"/>
    </source>
</evidence>
<comment type="caution">
    <text evidence="9">The sequence shown here is derived from an EMBL/GenBank/DDBJ whole genome shotgun (WGS) entry which is preliminary data.</text>
</comment>